<dbReference type="CDD" id="cd15489">
    <property type="entry name" value="PHD_SF"/>
    <property type="match status" value="1"/>
</dbReference>
<evidence type="ECO:0000313" key="2">
    <source>
        <dbReference type="EMBL" id="EFA13531.1"/>
    </source>
</evidence>
<sequence length="329" mass="38031">MSRPDLFCLYCRNKANKGPKCIKCDRVFHPKCVERLNIEVIDDEQVICCTGMEEKSDDVLEFLKSEEFSELVRGIVTNATMGLQDEIQKLRNEVDVLKSSNIDLIKLLTPSSGVEIRPNHTHTLTQEIKIQRSRDNGGYSNTNSSKLKTTIPSKNLTTRREQQKDLIDVGPKKLRDINSTVKTADFDIEKVERDNDRSSNGWIQVQSKRRINKKWSGVRGKANTEKSSGLTAANRKAYIYAGNFENSTKEEDVKDYLSKIFPNETIEVEKLTRRDDARSISFKIITDRRLLEHLYNPDNWPEDVLIKRYQFFPKKQNNLHESESISRDK</sequence>
<reference evidence="2 3" key="2">
    <citation type="journal article" date="2010" name="Nucleic Acids Res.">
        <title>BeetleBase in 2010: revisions to provide comprehensive genomic information for Tribolium castaneum.</title>
        <authorList>
            <person name="Kim H.S."/>
            <person name="Murphy T."/>
            <person name="Xia J."/>
            <person name="Caragea D."/>
            <person name="Park Y."/>
            <person name="Beeman R.W."/>
            <person name="Lorenzen M.D."/>
            <person name="Butcher S."/>
            <person name="Manak J.R."/>
            <person name="Brown S.J."/>
        </authorList>
    </citation>
    <scope>NUCLEOTIDE SEQUENCE [LARGE SCALE GENOMIC DNA]</scope>
    <source>
        <strain evidence="2 3">Georgia GA2</strain>
    </source>
</reference>
<organism evidence="2 3">
    <name type="scientific">Tribolium castaneum</name>
    <name type="common">Red flour beetle</name>
    <dbReference type="NCBI Taxonomy" id="7070"/>
    <lineage>
        <taxon>Eukaryota</taxon>
        <taxon>Metazoa</taxon>
        <taxon>Ecdysozoa</taxon>
        <taxon>Arthropoda</taxon>
        <taxon>Hexapoda</taxon>
        <taxon>Insecta</taxon>
        <taxon>Pterygota</taxon>
        <taxon>Neoptera</taxon>
        <taxon>Endopterygota</taxon>
        <taxon>Coleoptera</taxon>
        <taxon>Polyphaga</taxon>
        <taxon>Cucujiformia</taxon>
        <taxon>Tenebrionidae</taxon>
        <taxon>Tenebrionidae incertae sedis</taxon>
        <taxon>Tribolium</taxon>
    </lineage>
</organism>
<dbReference type="HOGENOM" id="CLU_845507_0_0_1"/>
<accession>D7GXQ1</accession>
<dbReference type="eggNOG" id="ENOG502SFMI">
    <property type="taxonomic scope" value="Eukaryota"/>
</dbReference>
<feature type="compositionally biased region" description="Polar residues" evidence="1">
    <location>
        <begin position="138"/>
        <end position="156"/>
    </location>
</feature>
<reference evidence="2 3" key="1">
    <citation type="journal article" date="2008" name="Nature">
        <title>The genome of the model beetle and pest Tribolium castaneum.</title>
        <authorList>
            <consortium name="Tribolium Genome Sequencing Consortium"/>
            <person name="Richards S."/>
            <person name="Gibbs R.A."/>
            <person name="Weinstock G.M."/>
            <person name="Brown S.J."/>
            <person name="Denell R."/>
            <person name="Beeman R.W."/>
            <person name="Gibbs R."/>
            <person name="Beeman R.W."/>
            <person name="Brown S.J."/>
            <person name="Bucher G."/>
            <person name="Friedrich M."/>
            <person name="Grimmelikhuijzen C.J."/>
            <person name="Klingler M."/>
            <person name="Lorenzen M."/>
            <person name="Richards S."/>
            <person name="Roth S."/>
            <person name="Schroder R."/>
            <person name="Tautz D."/>
            <person name="Zdobnov E.M."/>
            <person name="Muzny D."/>
            <person name="Gibbs R.A."/>
            <person name="Weinstock G.M."/>
            <person name="Attaway T."/>
            <person name="Bell S."/>
            <person name="Buhay C.J."/>
            <person name="Chandrabose M.N."/>
            <person name="Chavez D."/>
            <person name="Clerk-Blankenburg K.P."/>
            <person name="Cree A."/>
            <person name="Dao M."/>
            <person name="Davis C."/>
            <person name="Chacko J."/>
            <person name="Dinh H."/>
            <person name="Dugan-Rocha S."/>
            <person name="Fowler G."/>
            <person name="Garner T.T."/>
            <person name="Garnes J."/>
            <person name="Gnirke A."/>
            <person name="Hawes A."/>
            <person name="Hernandez J."/>
            <person name="Hines S."/>
            <person name="Holder M."/>
            <person name="Hume J."/>
            <person name="Jhangiani S.N."/>
            <person name="Joshi V."/>
            <person name="Khan Z.M."/>
            <person name="Jackson L."/>
            <person name="Kovar C."/>
            <person name="Kowis A."/>
            <person name="Lee S."/>
            <person name="Lewis L.R."/>
            <person name="Margolis J."/>
            <person name="Morgan M."/>
            <person name="Nazareth L.V."/>
            <person name="Nguyen N."/>
            <person name="Okwuonu G."/>
            <person name="Parker D."/>
            <person name="Richards S."/>
            <person name="Ruiz S.J."/>
            <person name="Santibanez J."/>
            <person name="Savard J."/>
            <person name="Scherer S.E."/>
            <person name="Schneider B."/>
            <person name="Sodergren E."/>
            <person name="Tautz D."/>
            <person name="Vattahil S."/>
            <person name="Villasana D."/>
            <person name="White C.S."/>
            <person name="Wright R."/>
            <person name="Park Y."/>
            <person name="Beeman R.W."/>
            <person name="Lord J."/>
            <person name="Oppert B."/>
            <person name="Lorenzen M."/>
            <person name="Brown S."/>
            <person name="Wang L."/>
            <person name="Savard J."/>
            <person name="Tautz D."/>
            <person name="Richards S."/>
            <person name="Weinstock G."/>
            <person name="Gibbs R.A."/>
            <person name="Liu Y."/>
            <person name="Worley K."/>
            <person name="Weinstock G."/>
            <person name="Elsik C.G."/>
            <person name="Reese J.T."/>
            <person name="Elhaik E."/>
            <person name="Landan G."/>
            <person name="Graur D."/>
            <person name="Arensburger P."/>
            <person name="Atkinson P."/>
            <person name="Beeman R.W."/>
            <person name="Beidler J."/>
            <person name="Brown S.J."/>
            <person name="Demuth J.P."/>
            <person name="Drury D.W."/>
            <person name="Du Y.Z."/>
            <person name="Fujiwara H."/>
            <person name="Lorenzen M."/>
            <person name="Maselli V."/>
            <person name="Osanai M."/>
            <person name="Park Y."/>
            <person name="Robertson H.M."/>
            <person name="Tu Z."/>
            <person name="Wang J.J."/>
            <person name="Wang S."/>
            <person name="Richards S."/>
            <person name="Song H."/>
            <person name="Zhang L."/>
            <person name="Sodergren E."/>
            <person name="Werner D."/>
            <person name="Stanke M."/>
            <person name="Morgenstern B."/>
            <person name="Solovyev V."/>
            <person name="Kosarev P."/>
            <person name="Brown G."/>
            <person name="Chen H.C."/>
            <person name="Ermolaeva O."/>
            <person name="Hlavina W."/>
            <person name="Kapustin Y."/>
            <person name="Kiryutin B."/>
            <person name="Kitts P."/>
            <person name="Maglott D."/>
            <person name="Pruitt K."/>
            <person name="Sapojnikov V."/>
            <person name="Souvorov A."/>
            <person name="Mackey A.J."/>
            <person name="Waterhouse R.M."/>
            <person name="Wyder S."/>
            <person name="Zdobnov E.M."/>
            <person name="Zdobnov E.M."/>
            <person name="Wyder S."/>
            <person name="Kriventseva E.V."/>
            <person name="Kadowaki T."/>
            <person name="Bork P."/>
            <person name="Aranda M."/>
            <person name="Bao R."/>
            <person name="Beermann A."/>
            <person name="Berns N."/>
            <person name="Bolognesi R."/>
            <person name="Bonneton F."/>
            <person name="Bopp D."/>
            <person name="Brown S.J."/>
            <person name="Bucher G."/>
            <person name="Butts T."/>
            <person name="Chaumot A."/>
            <person name="Denell R.E."/>
            <person name="Ferrier D.E."/>
            <person name="Friedrich M."/>
            <person name="Gordon C.M."/>
            <person name="Jindra M."/>
            <person name="Klingler M."/>
            <person name="Lan Q."/>
            <person name="Lattorff H.M."/>
            <person name="Laudet V."/>
            <person name="von Levetsow C."/>
            <person name="Liu Z."/>
            <person name="Lutz R."/>
            <person name="Lynch J.A."/>
            <person name="da Fonseca R.N."/>
            <person name="Posnien N."/>
            <person name="Reuter R."/>
            <person name="Roth S."/>
            <person name="Savard J."/>
            <person name="Schinko J.B."/>
            <person name="Schmitt C."/>
            <person name="Schoppmeier M."/>
            <person name="Schroder R."/>
            <person name="Shippy T.D."/>
            <person name="Simonnet F."/>
            <person name="Marques-Souza H."/>
            <person name="Tautz D."/>
            <person name="Tomoyasu Y."/>
            <person name="Trauner J."/>
            <person name="Van der Zee M."/>
            <person name="Vervoort M."/>
            <person name="Wittkopp N."/>
            <person name="Wimmer E.A."/>
            <person name="Yang X."/>
            <person name="Jones A.K."/>
            <person name="Sattelle D.B."/>
            <person name="Ebert P.R."/>
            <person name="Nelson D."/>
            <person name="Scott J.G."/>
            <person name="Beeman R.W."/>
            <person name="Muthukrishnan S."/>
            <person name="Kramer K.J."/>
            <person name="Arakane Y."/>
            <person name="Beeman R.W."/>
            <person name="Zhu Q."/>
            <person name="Hogenkamp D."/>
            <person name="Dixit R."/>
            <person name="Oppert B."/>
            <person name="Jiang H."/>
            <person name="Zou Z."/>
            <person name="Marshall J."/>
            <person name="Elpidina E."/>
            <person name="Vinokurov K."/>
            <person name="Oppert C."/>
            <person name="Zou Z."/>
            <person name="Evans J."/>
            <person name="Lu Z."/>
            <person name="Zhao P."/>
            <person name="Sumathipala N."/>
            <person name="Altincicek B."/>
            <person name="Vilcinskas A."/>
            <person name="Williams M."/>
            <person name="Hultmark D."/>
            <person name="Hetru C."/>
            <person name="Jiang H."/>
            <person name="Grimmelikhuijzen C.J."/>
            <person name="Hauser F."/>
            <person name="Cazzamali G."/>
            <person name="Williamson M."/>
            <person name="Park Y."/>
            <person name="Li B."/>
            <person name="Tanaka Y."/>
            <person name="Predel R."/>
            <person name="Neupert S."/>
            <person name="Schachtner J."/>
            <person name="Verleyen P."/>
            <person name="Raible F."/>
            <person name="Bork P."/>
            <person name="Friedrich M."/>
            <person name="Walden K.K."/>
            <person name="Robertson H.M."/>
            <person name="Angeli S."/>
            <person name="Foret S."/>
            <person name="Bucher G."/>
            <person name="Schuetz S."/>
            <person name="Maleszka R."/>
            <person name="Wimmer E.A."/>
            <person name="Beeman R.W."/>
            <person name="Lorenzen M."/>
            <person name="Tomoyasu Y."/>
            <person name="Miller S.C."/>
            <person name="Grossmann D."/>
            <person name="Bucher G."/>
        </authorList>
    </citation>
    <scope>NUCLEOTIDE SEQUENCE [LARGE SCALE GENOMIC DNA]</scope>
    <source>
        <strain evidence="2 3">Georgia GA2</strain>
    </source>
</reference>
<dbReference type="InParanoid" id="D7GXQ1"/>
<evidence type="ECO:0000313" key="3">
    <source>
        <dbReference type="Proteomes" id="UP000007266"/>
    </source>
</evidence>
<dbReference type="SUPFAM" id="SSF57889">
    <property type="entry name" value="Cysteine-rich domain"/>
    <property type="match status" value="1"/>
</dbReference>
<dbReference type="OMA" id="LMEEDCS"/>
<dbReference type="AlphaFoldDB" id="D7GXQ1"/>
<keyword evidence="3" id="KW-1185">Reference proteome</keyword>
<dbReference type="PhylomeDB" id="D7GXQ1"/>
<protein>
    <recommendedName>
        <fullName evidence="4">Phorbol-ester/DAG-type domain-containing protein</fullName>
    </recommendedName>
</protein>
<dbReference type="EMBL" id="KQ971609">
    <property type="protein sequence ID" value="EFA13531.1"/>
    <property type="molecule type" value="Genomic_DNA"/>
</dbReference>
<proteinExistence type="predicted"/>
<dbReference type="Proteomes" id="UP000007266">
    <property type="component" value="Unassembled WGS sequence"/>
</dbReference>
<dbReference type="InterPro" id="IPR046349">
    <property type="entry name" value="C1-like_sf"/>
</dbReference>
<evidence type="ECO:0008006" key="4">
    <source>
        <dbReference type="Google" id="ProtNLM"/>
    </source>
</evidence>
<feature type="region of interest" description="Disordered" evidence="1">
    <location>
        <begin position="130"/>
        <end position="165"/>
    </location>
</feature>
<evidence type="ECO:0000256" key="1">
    <source>
        <dbReference type="SAM" id="MobiDB-lite"/>
    </source>
</evidence>
<gene>
    <name evidence="2" type="primary">GLEAN_01860</name>
    <name evidence="2" type="ORF">TcasGA2_TC001860</name>
</gene>
<name>D7GXQ1_TRICA</name>